<evidence type="ECO:0000256" key="2">
    <source>
        <dbReference type="ARBA" id="ARBA00022679"/>
    </source>
</evidence>
<dbReference type="InterPro" id="IPR004556">
    <property type="entry name" value="HemK-like"/>
</dbReference>
<accession>A0A4R6R571</accession>
<dbReference type="NCBIfam" id="TIGR00536">
    <property type="entry name" value="hemK_fam"/>
    <property type="match status" value="1"/>
</dbReference>
<dbReference type="InterPro" id="IPR002052">
    <property type="entry name" value="DNA_methylase_N6_adenine_CS"/>
</dbReference>
<feature type="binding site" evidence="5">
    <location>
        <position position="185"/>
    </location>
    <ligand>
        <name>S-adenosyl-L-methionine</name>
        <dbReference type="ChEBI" id="CHEBI:59789"/>
    </ligand>
</feature>
<dbReference type="Gene3D" id="1.10.8.10">
    <property type="entry name" value="DNA helicase RuvA subunit, C-terminal domain"/>
    <property type="match status" value="1"/>
</dbReference>
<dbReference type="EC" id="2.1.1.297" evidence="5"/>
<gene>
    <name evidence="5" type="primary">prmC</name>
    <name evidence="8" type="ORF">EDD54_4582</name>
</gene>
<reference evidence="8 9" key="1">
    <citation type="submission" date="2019-03" db="EMBL/GenBank/DDBJ databases">
        <title>Genomic Encyclopedia of Type Strains, Phase IV (KMG-IV): sequencing the most valuable type-strain genomes for metagenomic binning, comparative biology and taxonomic classification.</title>
        <authorList>
            <person name="Goeker M."/>
        </authorList>
    </citation>
    <scope>NUCLEOTIDE SEQUENCE [LARGE SCALE GENOMIC DNA]</scope>
    <source>
        <strain evidence="8 9">DSM 102969</strain>
    </source>
</reference>
<evidence type="ECO:0000256" key="4">
    <source>
        <dbReference type="ARBA" id="ARBA00048391"/>
    </source>
</evidence>
<dbReference type="Pfam" id="PF17827">
    <property type="entry name" value="PrmC_N"/>
    <property type="match status" value="1"/>
</dbReference>
<feature type="binding site" evidence="5">
    <location>
        <position position="156"/>
    </location>
    <ligand>
        <name>S-adenosyl-L-methionine</name>
        <dbReference type="ChEBI" id="CHEBI:59789"/>
    </ligand>
</feature>
<dbReference type="Gene3D" id="3.40.50.150">
    <property type="entry name" value="Vaccinia Virus protein VP39"/>
    <property type="match status" value="1"/>
</dbReference>
<evidence type="ECO:0000313" key="9">
    <source>
        <dbReference type="Proteomes" id="UP000294547"/>
    </source>
</evidence>
<evidence type="ECO:0000259" key="7">
    <source>
        <dbReference type="Pfam" id="PF17827"/>
    </source>
</evidence>
<dbReference type="HAMAP" id="MF_02126">
    <property type="entry name" value="RF_methyltr_PrmC"/>
    <property type="match status" value="1"/>
</dbReference>
<dbReference type="Pfam" id="PF05175">
    <property type="entry name" value="MTS"/>
    <property type="match status" value="1"/>
</dbReference>
<dbReference type="PANTHER" id="PTHR18895">
    <property type="entry name" value="HEMK METHYLTRANSFERASE"/>
    <property type="match status" value="1"/>
</dbReference>
<dbReference type="NCBIfam" id="TIGR03534">
    <property type="entry name" value="RF_mod_PrmC"/>
    <property type="match status" value="1"/>
</dbReference>
<dbReference type="InterPro" id="IPR007848">
    <property type="entry name" value="Small_mtfrase_dom"/>
</dbReference>
<dbReference type="InterPro" id="IPR029063">
    <property type="entry name" value="SAM-dependent_MTases_sf"/>
</dbReference>
<dbReference type="Proteomes" id="UP000294547">
    <property type="component" value="Unassembled WGS sequence"/>
</dbReference>
<comment type="caution">
    <text evidence="8">The sequence shown here is derived from an EMBL/GenBank/DDBJ whole genome shotgun (WGS) entry which is preliminary data.</text>
</comment>
<feature type="domain" description="Methyltransferase small" evidence="6">
    <location>
        <begin position="130"/>
        <end position="206"/>
    </location>
</feature>
<dbReference type="GO" id="GO:0102559">
    <property type="term" value="F:peptide chain release factor N(5)-glutamine methyltransferase activity"/>
    <property type="evidence" value="ECO:0007669"/>
    <property type="project" value="UniProtKB-EC"/>
</dbReference>
<dbReference type="InterPro" id="IPR040758">
    <property type="entry name" value="PrmC_N"/>
</dbReference>
<dbReference type="SUPFAM" id="SSF53335">
    <property type="entry name" value="S-adenosyl-L-methionine-dependent methyltransferases"/>
    <property type="match status" value="1"/>
</dbReference>
<evidence type="ECO:0000256" key="1">
    <source>
        <dbReference type="ARBA" id="ARBA00022603"/>
    </source>
</evidence>
<evidence type="ECO:0000313" key="8">
    <source>
        <dbReference type="EMBL" id="TDP80949.1"/>
    </source>
</evidence>
<comment type="catalytic activity">
    <reaction evidence="4 5">
        <text>L-glutaminyl-[peptide chain release factor] + S-adenosyl-L-methionine = N(5)-methyl-L-glutaminyl-[peptide chain release factor] + S-adenosyl-L-homocysteine + H(+)</text>
        <dbReference type="Rhea" id="RHEA:42896"/>
        <dbReference type="Rhea" id="RHEA-COMP:10271"/>
        <dbReference type="Rhea" id="RHEA-COMP:10272"/>
        <dbReference type="ChEBI" id="CHEBI:15378"/>
        <dbReference type="ChEBI" id="CHEBI:30011"/>
        <dbReference type="ChEBI" id="CHEBI:57856"/>
        <dbReference type="ChEBI" id="CHEBI:59789"/>
        <dbReference type="ChEBI" id="CHEBI:61891"/>
        <dbReference type="EC" id="2.1.1.297"/>
    </reaction>
</comment>
<protein>
    <recommendedName>
        <fullName evidence="5">Release factor glutamine methyltransferase</fullName>
        <shortName evidence="5">RF MTase</shortName>
        <ecNumber evidence="5">2.1.1.297</ecNumber>
    </recommendedName>
    <alternativeName>
        <fullName evidence="5">N5-glutamine methyltransferase PrmC</fullName>
    </alternativeName>
    <alternativeName>
        <fullName evidence="5">Protein-(glutamine-N5) MTase PrmC</fullName>
    </alternativeName>
    <alternativeName>
        <fullName evidence="5">Protein-glutamine N-methyltransferase PrmC</fullName>
    </alternativeName>
</protein>
<dbReference type="GO" id="GO:0032259">
    <property type="term" value="P:methylation"/>
    <property type="evidence" value="ECO:0007669"/>
    <property type="project" value="UniProtKB-KW"/>
</dbReference>
<comment type="function">
    <text evidence="5">Methylates the class 1 translation termination release factors RF1/PrfA and RF2/PrfB on the glutamine residue of the universally conserved GGQ motif.</text>
</comment>
<evidence type="ECO:0000256" key="5">
    <source>
        <dbReference type="HAMAP-Rule" id="MF_02126"/>
    </source>
</evidence>
<sequence length="293" mass="29450">MSADPTVDGLLAAARRTLRAAGVEGAAHDARALARGILGLDAAGLIAAAGEPVAPEHAERLAAAVARRAAGEPVGRILGRREFHGLDFRLGPDTLEPRPDTETLVDVAISRVRRGAVPGAAPDGTGLLFADLGTGTGAIAVALAAALPGARGVAVDLAAGAAAVARGNAERAGVADRLDVRVGSWFDPVPETLGLVLSNPPYIESAAIAGLDREVRDHDPLLALDGGPDGLDAYRALVPAAAARLVGGGTLAVEIGWTQGTAVSALFIDAGFRDVAVVEDLAGRPRVVVGTKA</sequence>
<evidence type="ECO:0000259" key="6">
    <source>
        <dbReference type="Pfam" id="PF05175"/>
    </source>
</evidence>
<dbReference type="PANTHER" id="PTHR18895:SF74">
    <property type="entry name" value="MTRF1L RELEASE FACTOR GLUTAMINE METHYLTRANSFERASE"/>
    <property type="match status" value="1"/>
</dbReference>
<feature type="binding site" evidence="5">
    <location>
        <begin position="199"/>
        <end position="202"/>
    </location>
    <ligand>
        <name>substrate</name>
    </ligand>
</feature>
<name>A0A4R6R571_9HYPH</name>
<feature type="binding site" evidence="5">
    <location>
        <position position="199"/>
    </location>
    <ligand>
        <name>S-adenosyl-L-methionine</name>
        <dbReference type="ChEBI" id="CHEBI:59789"/>
    </ligand>
</feature>
<dbReference type="OrthoDB" id="9800643at2"/>
<dbReference type="RefSeq" id="WP_126540772.1">
    <property type="nucleotide sequence ID" value="NZ_BSPM01000001.1"/>
</dbReference>
<dbReference type="InterPro" id="IPR019874">
    <property type="entry name" value="RF_methyltr_PrmC"/>
</dbReference>
<proteinExistence type="inferred from homology"/>
<keyword evidence="2 5" id="KW-0808">Transferase</keyword>
<dbReference type="PROSITE" id="PS00092">
    <property type="entry name" value="N6_MTASE"/>
    <property type="match status" value="1"/>
</dbReference>
<feature type="domain" description="Release factor glutamine methyltransferase N-terminal" evidence="7">
    <location>
        <begin position="10"/>
        <end position="79"/>
    </location>
</feature>
<keyword evidence="3 5" id="KW-0949">S-adenosyl-L-methionine</keyword>
<evidence type="ECO:0000256" key="3">
    <source>
        <dbReference type="ARBA" id="ARBA00022691"/>
    </source>
</evidence>
<keyword evidence="1 5" id="KW-0489">Methyltransferase</keyword>
<feature type="binding site" evidence="5">
    <location>
        <begin position="133"/>
        <end position="137"/>
    </location>
    <ligand>
        <name>S-adenosyl-L-methionine</name>
        <dbReference type="ChEBI" id="CHEBI:59789"/>
    </ligand>
</feature>
<dbReference type="AlphaFoldDB" id="A0A4R6R571"/>
<organism evidence="8 9">
    <name type="scientific">Oharaeibacter diazotrophicus</name>
    <dbReference type="NCBI Taxonomy" id="1920512"/>
    <lineage>
        <taxon>Bacteria</taxon>
        <taxon>Pseudomonadati</taxon>
        <taxon>Pseudomonadota</taxon>
        <taxon>Alphaproteobacteria</taxon>
        <taxon>Hyphomicrobiales</taxon>
        <taxon>Pleomorphomonadaceae</taxon>
        <taxon>Oharaeibacter</taxon>
    </lineage>
</organism>
<dbReference type="EMBL" id="SNXY01000014">
    <property type="protein sequence ID" value="TDP80949.1"/>
    <property type="molecule type" value="Genomic_DNA"/>
</dbReference>
<keyword evidence="9" id="KW-1185">Reference proteome</keyword>
<comment type="similarity">
    <text evidence="5">Belongs to the protein N5-glutamine methyltransferase family. PrmC subfamily.</text>
</comment>
<dbReference type="InterPro" id="IPR050320">
    <property type="entry name" value="N5-glutamine_MTase"/>
</dbReference>
<dbReference type="GO" id="GO:0003676">
    <property type="term" value="F:nucleic acid binding"/>
    <property type="evidence" value="ECO:0007669"/>
    <property type="project" value="InterPro"/>
</dbReference>